<evidence type="ECO:0000256" key="7">
    <source>
        <dbReference type="ARBA" id="ARBA00023212"/>
    </source>
</evidence>
<reference evidence="11 12" key="1">
    <citation type="submission" date="2023-05" db="EMBL/GenBank/DDBJ databases">
        <title>A 100% complete, gapless, phased diploid assembly of the Scenedesmus obliquus UTEX 3031 genome.</title>
        <authorList>
            <person name="Biondi T.C."/>
            <person name="Hanschen E.R."/>
            <person name="Kwon T."/>
            <person name="Eng W."/>
            <person name="Kruse C.P.S."/>
            <person name="Koehler S.I."/>
            <person name="Kunde Y."/>
            <person name="Gleasner C.D."/>
            <person name="You Mak K.T."/>
            <person name="Polle J."/>
            <person name="Hovde B.T."/>
            <person name="Starkenburg S.R."/>
        </authorList>
    </citation>
    <scope>NUCLEOTIDE SEQUENCE [LARGE SCALE GENOMIC DNA]</scope>
    <source>
        <strain evidence="11 12">DOE0152z</strain>
    </source>
</reference>
<dbReference type="Proteomes" id="UP001244341">
    <property type="component" value="Chromosome 16b"/>
</dbReference>
<evidence type="ECO:0000256" key="6">
    <source>
        <dbReference type="ARBA" id="ARBA00023054"/>
    </source>
</evidence>
<sequence>MSTGDLRGNIAQLERTLKQLKYTAAVGVVGLSLGDPLAALPLLHFALLKYSRHVAAYILQQGVQLQGKTDEGFVKAAFKLLRDHLGLKTVLTPDQFLEQGFAERKVLLLGAVLAAVRNIHAAAAKQERVRQHNACRQSPAKLAAAASPPRGLAQQLAAAHGAIAGLQQQLQDALQSMEQQRLSAARAEEAAAARLTLLEGRLKFLENKLANSRQQQQGPADAAAAAVPDGGGGSSRARTPSQQFASRLSAAQC</sequence>
<evidence type="ECO:0000313" key="11">
    <source>
        <dbReference type="EMBL" id="WIA23689.1"/>
    </source>
</evidence>
<gene>
    <name evidence="11" type="ORF">OEZ85_000383</name>
</gene>
<protein>
    <recommendedName>
        <fullName evidence="4">Centrosomal protein of 44 kDa</fullName>
    </recommendedName>
</protein>
<dbReference type="EMBL" id="CP126223">
    <property type="protein sequence ID" value="WIA23689.1"/>
    <property type="molecule type" value="Genomic_DNA"/>
</dbReference>
<evidence type="ECO:0000313" key="12">
    <source>
        <dbReference type="Proteomes" id="UP001244341"/>
    </source>
</evidence>
<dbReference type="InterPro" id="IPR033603">
    <property type="entry name" value="CEP44"/>
</dbReference>
<keyword evidence="12" id="KW-1185">Reference proteome</keyword>
<accession>A0ABY8URY0</accession>
<keyword evidence="6" id="KW-0175">Coiled coil</keyword>
<organism evidence="11 12">
    <name type="scientific">Tetradesmus obliquus</name>
    <name type="common">Green alga</name>
    <name type="synonym">Acutodesmus obliquus</name>
    <dbReference type="NCBI Taxonomy" id="3088"/>
    <lineage>
        <taxon>Eukaryota</taxon>
        <taxon>Viridiplantae</taxon>
        <taxon>Chlorophyta</taxon>
        <taxon>core chlorophytes</taxon>
        <taxon>Chlorophyceae</taxon>
        <taxon>CS clade</taxon>
        <taxon>Sphaeropleales</taxon>
        <taxon>Scenedesmaceae</taxon>
        <taxon>Tetradesmus</taxon>
    </lineage>
</organism>
<feature type="compositionally biased region" description="Low complexity" evidence="9">
    <location>
        <begin position="214"/>
        <end position="228"/>
    </location>
</feature>
<keyword evidence="5" id="KW-0963">Cytoplasm</keyword>
<feature type="compositionally biased region" description="Polar residues" evidence="9">
    <location>
        <begin position="236"/>
        <end position="253"/>
    </location>
</feature>
<dbReference type="PANTHER" id="PTHR31477:SF1">
    <property type="entry name" value="CENTROSOMAL PROTEIN OF 44 KDA"/>
    <property type="match status" value="1"/>
</dbReference>
<evidence type="ECO:0000259" key="10">
    <source>
        <dbReference type="Pfam" id="PF15007"/>
    </source>
</evidence>
<evidence type="ECO:0000256" key="2">
    <source>
        <dbReference type="ARBA" id="ARBA00004214"/>
    </source>
</evidence>
<feature type="region of interest" description="Disordered" evidence="9">
    <location>
        <begin position="212"/>
        <end position="253"/>
    </location>
</feature>
<name>A0ABY8URY0_TETOB</name>
<evidence type="ECO:0000256" key="5">
    <source>
        <dbReference type="ARBA" id="ARBA00022490"/>
    </source>
</evidence>
<dbReference type="InterPro" id="IPR029157">
    <property type="entry name" value="CEP44_CC"/>
</dbReference>
<keyword evidence="7" id="KW-0206">Cytoskeleton</keyword>
<evidence type="ECO:0000256" key="4">
    <source>
        <dbReference type="ARBA" id="ARBA00014053"/>
    </source>
</evidence>
<proteinExistence type="predicted"/>
<comment type="subcellular location">
    <subcellularLocation>
        <location evidence="1">Cytoplasm</location>
        <location evidence="1">Cytoskeleton</location>
        <location evidence="1">Microtubule organizing center</location>
        <location evidence="1">Centrosome</location>
        <location evidence="1">Centriole</location>
    </subcellularLocation>
    <subcellularLocation>
        <location evidence="3">Cytoplasm</location>
        <location evidence="3">Cytoskeleton</location>
        <location evidence="3">Spindle pole</location>
    </subcellularLocation>
    <subcellularLocation>
        <location evidence="2">Midbody</location>
    </subcellularLocation>
</comment>
<dbReference type="PANTHER" id="PTHR31477">
    <property type="entry name" value="CENTROSOMAL PROTEIN OF 44 KDA"/>
    <property type="match status" value="1"/>
</dbReference>
<evidence type="ECO:0000256" key="1">
    <source>
        <dbReference type="ARBA" id="ARBA00004114"/>
    </source>
</evidence>
<evidence type="ECO:0000256" key="3">
    <source>
        <dbReference type="ARBA" id="ARBA00004647"/>
    </source>
</evidence>
<comment type="function">
    <text evidence="8">Centriole-enriched microtubule-binding protein involved in centriole biogenesis. In collaboration with CEP295 and POC1B, is required for the centriole-to-centrosome conversion by ensuring the formation of bona fide centriole wall. Functions as a linker component that maintains centrosome cohesion. Associates with CROCC and regulates its stability and localization to the centrosome.</text>
</comment>
<feature type="domain" description="Centrosomal CEP44" evidence="10">
    <location>
        <begin position="5"/>
        <end position="128"/>
    </location>
</feature>
<dbReference type="Pfam" id="PF15007">
    <property type="entry name" value="CEP44"/>
    <property type="match status" value="1"/>
</dbReference>
<evidence type="ECO:0000256" key="9">
    <source>
        <dbReference type="SAM" id="MobiDB-lite"/>
    </source>
</evidence>
<evidence type="ECO:0000256" key="8">
    <source>
        <dbReference type="ARBA" id="ARBA00046235"/>
    </source>
</evidence>